<name>A0A1N5TLR9_9ARCH</name>
<dbReference type="GO" id="GO:0005840">
    <property type="term" value="C:ribosome"/>
    <property type="evidence" value="ECO:0007669"/>
    <property type="project" value="UniProtKB-KW"/>
</dbReference>
<evidence type="ECO:0000313" key="4">
    <source>
        <dbReference type="EMBL" id="SIM49009.1"/>
    </source>
</evidence>
<evidence type="ECO:0000313" key="5">
    <source>
        <dbReference type="EMBL" id="SJK84475.1"/>
    </source>
</evidence>
<evidence type="ECO:0000256" key="3">
    <source>
        <dbReference type="SAM" id="MobiDB-lite"/>
    </source>
</evidence>
<reference evidence="6" key="2">
    <citation type="submission" date="2016-06" db="EMBL/GenBank/DDBJ databases">
        <authorList>
            <person name="Toshchakov V.S."/>
        </authorList>
    </citation>
    <scope>NUCLEOTIDE SEQUENCE [LARGE SCALE GENOMIC DNA]</scope>
    <source>
        <strain>PM4 (JCM 30641</strain>
        <strain evidence="6">\VKM B-2940)</strain>
    </source>
</reference>
<dbReference type="EMBL" id="LT719092">
    <property type="protein sequence ID" value="SJK84475.1"/>
    <property type="molecule type" value="Genomic_DNA"/>
</dbReference>
<protein>
    <submittedName>
        <fullName evidence="4">50S ribosomal protein L41e</fullName>
    </submittedName>
</protein>
<dbReference type="Pfam" id="PF05162">
    <property type="entry name" value="Ribosomal_L41"/>
    <property type="match status" value="1"/>
</dbReference>
<dbReference type="GO" id="GO:0003735">
    <property type="term" value="F:structural constituent of ribosome"/>
    <property type="evidence" value="ECO:0007669"/>
    <property type="project" value="InterPro"/>
</dbReference>
<keyword evidence="6" id="KW-1185">Reference proteome</keyword>
<evidence type="ECO:0000256" key="1">
    <source>
        <dbReference type="ARBA" id="ARBA00022980"/>
    </source>
</evidence>
<gene>
    <name evidence="5" type="ORF">CPM_0600</name>
    <name evidence="4" type="ORF">CSP5_0607</name>
</gene>
<proteinExistence type="predicted"/>
<evidence type="ECO:0000256" key="2">
    <source>
        <dbReference type="ARBA" id="ARBA00023274"/>
    </source>
</evidence>
<feature type="region of interest" description="Disordered" evidence="3">
    <location>
        <begin position="18"/>
        <end position="43"/>
    </location>
</feature>
<dbReference type="KEGG" id="cdiv:CPM_0600"/>
<keyword evidence="1 4" id="KW-0689">Ribosomal protein</keyword>
<dbReference type="Proteomes" id="UP000195607">
    <property type="component" value="Chromosome I"/>
</dbReference>
<dbReference type="InterPro" id="IPR007836">
    <property type="entry name" value="Ribosomal_eS32"/>
</dbReference>
<accession>A0A1N5TLR9</accession>
<dbReference type="GO" id="GO:1990904">
    <property type="term" value="C:ribonucleoprotein complex"/>
    <property type="evidence" value="ECO:0007669"/>
    <property type="project" value="UniProtKB-KW"/>
</dbReference>
<dbReference type="EMBL" id="LT671858">
    <property type="protein sequence ID" value="SIM49009.1"/>
    <property type="molecule type" value="Genomic_DNA"/>
</dbReference>
<reference evidence="4 7" key="1">
    <citation type="submission" date="2016-04" db="EMBL/GenBank/DDBJ databases">
        <authorList>
            <person name="Evans L.H."/>
            <person name="Alamgir A."/>
            <person name="Owens N."/>
            <person name="Weber N.D."/>
            <person name="Virtaneva K."/>
            <person name="Barbian K."/>
            <person name="Babar A."/>
            <person name="Rosenke K."/>
        </authorList>
    </citation>
    <scope>NUCLEOTIDE SEQUENCE [LARGE SCALE GENOMIC DNA]</scope>
    <source>
        <strain evidence="4">S5</strain>
        <strain evidence="7">S5(T) (JCM 30642 \VKM B-2941)</strain>
    </source>
</reference>
<dbReference type="GO" id="GO:0006412">
    <property type="term" value="P:translation"/>
    <property type="evidence" value="ECO:0007669"/>
    <property type="project" value="InterPro"/>
</dbReference>
<dbReference type="AlphaFoldDB" id="A0A1N5TLR9"/>
<sequence>MSHDWGEILKRSSRDWKKRGNMRWKWKKKRIRRLKRQRRANKS</sequence>
<organism evidence="4 7">
    <name type="scientific">Cuniculiplasma divulgatum</name>
    <dbReference type="NCBI Taxonomy" id="1673428"/>
    <lineage>
        <taxon>Archaea</taxon>
        <taxon>Methanobacteriati</taxon>
        <taxon>Thermoplasmatota</taxon>
        <taxon>Thermoplasmata</taxon>
        <taxon>Thermoplasmatales</taxon>
        <taxon>Cuniculiplasmataceae</taxon>
        <taxon>Cuniculiplasma</taxon>
    </lineage>
</organism>
<keyword evidence="2" id="KW-0687">Ribonucleoprotein</keyword>
<reference evidence="5" key="3">
    <citation type="submission" date="2016-06" db="EMBL/GenBank/DDBJ databases">
        <authorList>
            <person name="Olsen C.W."/>
            <person name="Carey S."/>
            <person name="Hinshaw L."/>
            <person name="Karasin A.I."/>
        </authorList>
    </citation>
    <scope>NUCLEOTIDE SEQUENCE [LARGE SCALE GENOMIC DNA]</scope>
    <source>
        <strain evidence="5">PM4</strain>
    </source>
</reference>
<evidence type="ECO:0000313" key="7">
    <source>
        <dbReference type="Proteomes" id="UP000195607"/>
    </source>
</evidence>
<evidence type="ECO:0000313" key="6">
    <source>
        <dbReference type="Proteomes" id="UP000187822"/>
    </source>
</evidence>
<dbReference type="Proteomes" id="UP000187822">
    <property type="component" value="Chromosome I"/>
</dbReference>